<dbReference type="RefSeq" id="WP_139920082.1">
    <property type="nucleotide sequence ID" value="NZ_CBCSLE010000099.1"/>
</dbReference>
<comment type="caution">
    <text evidence="2">The sequence shown here is derived from an EMBL/GenBank/DDBJ whole genome shotgun (WGS) entry which is preliminary data.</text>
</comment>
<feature type="compositionally biased region" description="Low complexity" evidence="1">
    <location>
        <begin position="23"/>
        <end position="54"/>
    </location>
</feature>
<dbReference type="Gene3D" id="2.60.120.380">
    <property type="match status" value="1"/>
</dbReference>
<evidence type="ECO:0000313" key="3">
    <source>
        <dbReference type="Proteomes" id="UP000537825"/>
    </source>
</evidence>
<keyword evidence="3" id="KW-1185">Reference proteome</keyword>
<dbReference type="EMBL" id="JAAAPK010000003">
    <property type="protein sequence ID" value="NBC41199.1"/>
    <property type="molecule type" value="Genomic_DNA"/>
</dbReference>
<dbReference type="Proteomes" id="UP000537825">
    <property type="component" value="Unassembled WGS sequence"/>
</dbReference>
<reference evidence="2 3" key="1">
    <citation type="submission" date="2020-01" db="EMBL/GenBank/DDBJ databases">
        <title>The draft genome sequence of Corallococcus exiguus DSM 14696.</title>
        <authorList>
            <person name="Zhang X."/>
            <person name="Zhu H."/>
        </authorList>
    </citation>
    <scope>NUCLEOTIDE SEQUENCE [LARGE SCALE GENOMIC DNA]</scope>
    <source>
        <strain evidence="2 3">DSM 14696</strain>
    </source>
</reference>
<proteinExistence type="predicted"/>
<evidence type="ECO:0000256" key="1">
    <source>
        <dbReference type="SAM" id="MobiDB-lite"/>
    </source>
</evidence>
<name>A0A7X4Y933_9BACT</name>
<gene>
    <name evidence="2" type="ORF">GTZ93_15315</name>
</gene>
<feature type="region of interest" description="Disordered" evidence="1">
    <location>
        <begin position="1"/>
        <end position="75"/>
    </location>
</feature>
<protein>
    <recommendedName>
        <fullName evidence="4">Lipoprotein</fullName>
    </recommendedName>
</protein>
<accession>A0A7X4Y933</accession>
<evidence type="ECO:0008006" key="4">
    <source>
        <dbReference type="Google" id="ProtNLM"/>
    </source>
</evidence>
<organism evidence="2 3">
    <name type="scientific">Corallococcus exiguus</name>
    <dbReference type="NCBI Taxonomy" id="83462"/>
    <lineage>
        <taxon>Bacteria</taxon>
        <taxon>Pseudomonadati</taxon>
        <taxon>Myxococcota</taxon>
        <taxon>Myxococcia</taxon>
        <taxon>Myxococcales</taxon>
        <taxon>Cystobacterineae</taxon>
        <taxon>Myxococcaceae</taxon>
        <taxon>Corallococcus</taxon>
    </lineage>
</organism>
<sequence length="526" mass="56855">MGSGCESTPDEQPPLSDAGPSVDAGGDAGLDAGVDAGSGADAGPDAGVDAGADAGPDDGPEEPPPPGVPEGHTFLRPSATRVRTVAWTDPQVTLRFAFLGQVGRHYDFLIEEYRRRIVMTLKDPSGAVLERREGVFGDSPLTTHWSGFTLEGFYTLEVSVAPFETTTRDLVFRFVDQGPDAHGDLLTTASPWLPSEQPLMGQGEHPGERDVFSFSTVAGHVYSMDCDFAHQGWWLSFFDPVLSYAVSEVSGANFTELQASTAFKAPAERFLAMVRANNSLVAPSPSAYQCRLKDEGAEDHGERMETATALAEGTTSVAGRLDFRTDFDVFALSVQPGHHYRATCEPSATPPDCRVLAAAPGDDFDGFDDIVLAFKPAGTSHYVGVQGDRVLRARWTSAPYTLRFEDLGLDDHGDTRQTATPLTGPSQTVTVHISDFIDADYLSFQAVANGRYRLSGDWRDTSTGEQLFSTLYDAQGRSIRAPGQHVGSRWVKEFTLPTAGTYYFAMTAYLQENLVDHTVLFEVLAP</sequence>
<evidence type="ECO:0000313" key="2">
    <source>
        <dbReference type="EMBL" id="NBC41199.1"/>
    </source>
</evidence>
<dbReference type="AlphaFoldDB" id="A0A7X4Y933"/>